<organism evidence="2 3">
    <name type="scientific">Petromyzon marinus</name>
    <name type="common">Sea lamprey</name>
    <dbReference type="NCBI Taxonomy" id="7757"/>
    <lineage>
        <taxon>Eukaryota</taxon>
        <taxon>Metazoa</taxon>
        <taxon>Chordata</taxon>
        <taxon>Craniata</taxon>
        <taxon>Vertebrata</taxon>
        <taxon>Cyclostomata</taxon>
        <taxon>Hyperoartia</taxon>
        <taxon>Petromyzontiformes</taxon>
        <taxon>Petromyzontidae</taxon>
        <taxon>Petromyzon</taxon>
    </lineage>
</organism>
<evidence type="ECO:0000256" key="1">
    <source>
        <dbReference type="SAM" id="MobiDB-lite"/>
    </source>
</evidence>
<evidence type="ECO:0000313" key="3">
    <source>
        <dbReference type="RefSeq" id="XP_032819580.1"/>
    </source>
</evidence>
<feature type="region of interest" description="Disordered" evidence="1">
    <location>
        <begin position="634"/>
        <end position="657"/>
    </location>
</feature>
<dbReference type="Gene3D" id="1.10.167.10">
    <property type="entry name" value="Regulator of G-protein Signalling 4, domain 2"/>
    <property type="match status" value="1"/>
</dbReference>
<feature type="compositionally biased region" description="Basic residues" evidence="1">
    <location>
        <begin position="215"/>
        <end position="227"/>
    </location>
</feature>
<sequence length="657" mass="71065">MSRRACELPRVQGSSPGAMDGRVGSARFVSASPSAPAPHLAEPFLLVLRMDPEAGGPFLYYLAEWEDRSMLHRLLLWLEVARLAEGAAPGPWERPRASALAAWDIYSTYLAANAPCSTGCEPWDQALVSALRGALQAGRGDETVDLGMFEGALNEAMRSLSQAWVEFYRLDIHTFLQFCADLGDSYEVLSDSEPGRSNRSSARRSGEGTSGPSRVRGRRGRTRPRPRPPREAGAAEESGGRFDLKALVEADAVPHLRALLHNKMMRAAFGRFLKETEPATLRHCLGMLSALWDYLAARGARARRCALAALTETYLSPASRAVVPLSDELLGALQAECDISGAAGLTDATASRAAEALGGILWPSLSSFWAGMSSELKRRGGGGGGGSVGLEDSEAWDGLIRGAASMLLARRWRARAGPLGGRAARADPSAADKAAFRTALAQAAEGGLTPELLGFLQRLQELGAEAGRPRAERDLLFYLEVQKFKNAHHADPDHVLLRKKIRIILDCFIKSRLEPTLQVDISPEQAEAVRVAAQACLARPEQLAPRVFDEAQNAVFHELLPFWAGFAREGRIPHSASGLPEPRLQTVLRQRLAMFRDAATPPTEFHLPRASRSARRNSHVPCTYSFSMSQGLTLKARGPGSPSRAAKRGNAPRALLG</sequence>
<accession>A0AAJ7TKK4</accession>
<dbReference type="SUPFAM" id="SSF48097">
    <property type="entry name" value="Regulator of G-protein signaling, RGS"/>
    <property type="match status" value="1"/>
</dbReference>
<protein>
    <submittedName>
        <fullName evidence="3">Regulator of G-protein signaling 22 isoform X1</fullName>
    </submittedName>
</protein>
<dbReference type="GO" id="GO:0005737">
    <property type="term" value="C:cytoplasm"/>
    <property type="evidence" value="ECO:0007669"/>
    <property type="project" value="TreeGrafter"/>
</dbReference>
<feature type="region of interest" description="Disordered" evidence="1">
    <location>
        <begin position="190"/>
        <end position="238"/>
    </location>
</feature>
<proteinExistence type="predicted"/>
<dbReference type="GO" id="GO:0005634">
    <property type="term" value="C:nucleus"/>
    <property type="evidence" value="ECO:0007669"/>
    <property type="project" value="TreeGrafter"/>
</dbReference>
<dbReference type="CTD" id="26166"/>
<reference evidence="3" key="1">
    <citation type="submission" date="2025-08" db="UniProtKB">
        <authorList>
            <consortium name="RefSeq"/>
        </authorList>
    </citation>
    <scope>IDENTIFICATION</scope>
    <source>
        <tissue evidence="3">Sperm</tissue>
    </source>
</reference>
<dbReference type="InterPro" id="IPR036305">
    <property type="entry name" value="RGS_sf"/>
</dbReference>
<dbReference type="InterPro" id="IPR044926">
    <property type="entry name" value="RGS_subdomain_2"/>
</dbReference>
<dbReference type="Proteomes" id="UP001318040">
    <property type="component" value="Chromosome 31"/>
</dbReference>
<dbReference type="AlphaFoldDB" id="A0AAJ7TKK4"/>
<evidence type="ECO:0000313" key="2">
    <source>
        <dbReference type="Proteomes" id="UP001318040"/>
    </source>
</evidence>
<dbReference type="KEGG" id="pmrn:116947687"/>
<dbReference type="InterPro" id="IPR042651">
    <property type="entry name" value="Rgs22"/>
</dbReference>
<gene>
    <name evidence="3" type="primary">RGS22</name>
</gene>
<keyword evidence="2" id="KW-1185">Reference proteome</keyword>
<dbReference type="PANTHER" id="PTHR46583:SF2">
    <property type="entry name" value="RGS DOMAIN-CONTAINING PROTEIN"/>
    <property type="match status" value="1"/>
</dbReference>
<dbReference type="RefSeq" id="XP_032819580.1">
    <property type="nucleotide sequence ID" value="XM_032963689.1"/>
</dbReference>
<dbReference type="GO" id="GO:0001965">
    <property type="term" value="F:G-protein alpha-subunit binding"/>
    <property type="evidence" value="ECO:0007669"/>
    <property type="project" value="InterPro"/>
</dbReference>
<dbReference type="GO" id="GO:0009966">
    <property type="term" value="P:regulation of signal transduction"/>
    <property type="evidence" value="ECO:0007669"/>
    <property type="project" value="InterPro"/>
</dbReference>
<dbReference type="PANTHER" id="PTHR46583">
    <property type="entry name" value="REGULATOR OF G-PROTEIN SIGNALING 22"/>
    <property type="match status" value="1"/>
</dbReference>
<name>A0AAJ7TKK4_PETMA</name>